<accession>A0ABX2CU88</accession>
<evidence type="ECO:0000256" key="4">
    <source>
        <dbReference type="ARBA" id="ARBA00040480"/>
    </source>
</evidence>
<evidence type="ECO:0000259" key="5">
    <source>
        <dbReference type="SMART" id="SM00382"/>
    </source>
</evidence>
<dbReference type="InterPro" id="IPR027417">
    <property type="entry name" value="P-loop_NTPase"/>
</dbReference>
<dbReference type="InterPro" id="IPR003959">
    <property type="entry name" value="ATPase_AAA_core"/>
</dbReference>
<dbReference type="Gene3D" id="3.40.50.300">
    <property type="entry name" value="P-loop containing nucleotide triphosphate hydrolases"/>
    <property type="match status" value="1"/>
</dbReference>
<dbReference type="GO" id="GO:0008237">
    <property type="term" value="F:metallopeptidase activity"/>
    <property type="evidence" value="ECO:0007669"/>
    <property type="project" value="UniProtKB-KW"/>
</dbReference>
<keyword evidence="2" id="KW-0067">ATP-binding</keyword>
<dbReference type="SUPFAM" id="SSF52540">
    <property type="entry name" value="P-loop containing nucleoside triphosphate hydrolases"/>
    <property type="match status" value="1"/>
</dbReference>
<comment type="similarity">
    <text evidence="3">Belongs to the AAA ATPase family. Highly divergent.</text>
</comment>
<organism evidence="6 7">
    <name type="scientific">Microcoleus asticus IPMA8</name>
    <dbReference type="NCBI Taxonomy" id="2563858"/>
    <lineage>
        <taxon>Bacteria</taxon>
        <taxon>Bacillati</taxon>
        <taxon>Cyanobacteriota</taxon>
        <taxon>Cyanophyceae</taxon>
        <taxon>Oscillatoriophycideae</taxon>
        <taxon>Oscillatoriales</taxon>
        <taxon>Microcoleaceae</taxon>
        <taxon>Microcoleus</taxon>
        <taxon>Microcoleus asticus</taxon>
    </lineage>
</organism>
<evidence type="ECO:0000256" key="3">
    <source>
        <dbReference type="ARBA" id="ARBA00038088"/>
    </source>
</evidence>
<keyword evidence="6" id="KW-0482">Metalloprotease</keyword>
<dbReference type="InterPro" id="IPR003593">
    <property type="entry name" value="AAA+_ATPase"/>
</dbReference>
<keyword evidence="6" id="KW-0378">Hydrolase</keyword>
<keyword evidence="1" id="KW-0547">Nucleotide-binding</keyword>
<dbReference type="InterPro" id="IPR052381">
    <property type="entry name" value="AAA_domain_protein"/>
</dbReference>
<keyword evidence="6" id="KW-0645">Protease</keyword>
<evidence type="ECO:0000313" key="6">
    <source>
        <dbReference type="EMBL" id="NQE33974.1"/>
    </source>
</evidence>
<dbReference type="RefSeq" id="WP_172186624.1">
    <property type="nucleotide sequence ID" value="NZ_CAWPPK010000146.1"/>
</dbReference>
<gene>
    <name evidence="6" type="primary">ftsH3_1</name>
    <name evidence="6" type="ORF">E5S67_01697</name>
</gene>
<proteinExistence type="inferred from homology"/>
<protein>
    <recommendedName>
        <fullName evidence="4">Uncharacterized AAA domain-containing protein ycf46</fullName>
    </recommendedName>
</protein>
<sequence length="556" mass="62386">MNFFTTWSNLRVPQTPIFALEYYSADRQKILSSFHQYASECCLPVYYWNPGYATLQQVRCLDKHLPNLGCHSDMASVSDISEMYSECVLCKTELSVESDVLQFLLENDCPGIFLLEDILESDSTEQPLVRRYSQLANAFFELKGRWAEQYWVLLGEYIQLPSKLSPLIPLLKCPLPDRFEVEVLVDNFCDRNCSLDFGSDAVAAKKRLAVSSLGLPTAEIELVLDRSLSVTASVVQIAQLVLEHKISQLRDQGLEFIASPDVPHAGGLDLLDAYLSEVVKLSEADAKKYHLRPPKGMLLWGPPGTGKSLSAKLAAKKLGYALLAASWGNILGSSNPDRALNKMLDTADNLGGCVLFFDDFDKGFSGWESNADGGVARRLSQKLLTWMQEHESPVLMLATVNRLEMLPAELIRRFDDGGIWFVDLPHSGARYEIFNLHLAKYFPEQFGEGKENLWSDRQWYSLLSDYAGATSAEIAIAVKRCAQRAYCEGRPGKIELADLRYQRTQFVLSSERSSEDIQGIRNKASFARPASGRDQSKFAAAEQELFEYRPPAYEKS</sequence>
<evidence type="ECO:0000313" key="7">
    <source>
        <dbReference type="Proteomes" id="UP000702425"/>
    </source>
</evidence>
<keyword evidence="7" id="KW-1185">Reference proteome</keyword>
<dbReference type="Proteomes" id="UP000702425">
    <property type="component" value="Unassembled WGS sequence"/>
</dbReference>
<dbReference type="PANTHER" id="PTHR42960:SF1">
    <property type="entry name" value="YCF46 PROTEIN"/>
    <property type="match status" value="1"/>
</dbReference>
<dbReference type="Pfam" id="PF00004">
    <property type="entry name" value="AAA"/>
    <property type="match status" value="1"/>
</dbReference>
<dbReference type="PANTHER" id="PTHR42960">
    <property type="entry name" value="YCF46 PROTEIN"/>
    <property type="match status" value="1"/>
</dbReference>
<evidence type="ECO:0000256" key="2">
    <source>
        <dbReference type="ARBA" id="ARBA00022840"/>
    </source>
</evidence>
<evidence type="ECO:0000256" key="1">
    <source>
        <dbReference type="ARBA" id="ARBA00022741"/>
    </source>
</evidence>
<dbReference type="EMBL" id="SRRZ01000023">
    <property type="protein sequence ID" value="NQE33974.1"/>
    <property type="molecule type" value="Genomic_DNA"/>
</dbReference>
<feature type="domain" description="AAA+ ATPase" evidence="5">
    <location>
        <begin position="293"/>
        <end position="425"/>
    </location>
</feature>
<name>A0ABX2CU88_9CYAN</name>
<dbReference type="SMART" id="SM00382">
    <property type="entry name" value="AAA"/>
    <property type="match status" value="1"/>
</dbReference>
<reference evidence="6 7" key="1">
    <citation type="journal article" date="2020" name="Sci. Rep.">
        <title>A novel cyanobacterial geosmin producer, revising GeoA distribution and dispersion patterns in Bacteria.</title>
        <authorList>
            <person name="Churro C."/>
            <person name="Semedo-Aguiar A.P."/>
            <person name="Silva A.D."/>
            <person name="Pereira-Leal J.B."/>
            <person name="Leite R.B."/>
        </authorList>
    </citation>
    <scope>NUCLEOTIDE SEQUENCE [LARGE SCALE GENOMIC DNA]</scope>
    <source>
        <strain evidence="6 7">IPMA8</strain>
    </source>
</reference>
<comment type="caution">
    <text evidence="6">The sequence shown here is derived from an EMBL/GenBank/DDBJ whole genome shotgun (WGS) entry which is preliminary data.</text>
</comment>